<protein>
    <recommendedName>
        <fullName evidence="4">Integrase catalytic domain-containing protein</fullName>
    </recommendedName>
</protein>
<reference evidence="2" key="2">
    <citation type="submission" date="2020-05" db="UniProtKB">
        <authorList>
            <consortium name="EnsemblMetazoa"/>
        </authorList>
    </citation>
    <scope>IDENTIFICATION</scope>
    <source>
        <strain evidence="2">IAEA</strain>
    </source>
</reference>
<dbReference type="VEuPathDB" id="VectorBase:GPAI029119"/>
<dbReference type="InterPro" id="IPR036397">
    <property type="entry name" value="RNaseH_sf"/>
</dbReference>
<dbReference type="AlphaFoldDB" id="A0A1A9ZYQ7"/>
<dbReference type="EnsemblMetazoa" id="GPAI029119-RA">
    <property type="protein sequence ID" value="GPAI029119-PA"/>
    <property type="gene ID" value="GPAI029119"/>
</dbReference>
<dbReference type="Proteomes" id="UP000092445">
    <property type="component" value="Unassembled WGS sequence"/>
</dbReference>
<proteinExistence type="predicted"/>
<evidence type="ECO:0000256" key="1">
    <source>
        <dbReference type="SAM" id="MobiDB-lite"/>
    </source>
</evidence>
<organism evidence="2 3">
    <name type="scientific">Glossina pallidipes</name>
    <name type="common">Tsetse fly</name>
    <dbReference type="NCBI Taxonomy" id="7398"/>
    <lineage>
        <taxon>Eukaryota</taxon>
        <taxon>Metazoa</taxon>
        <taxon>Ecdysozoa</taxon>
        <taxon>Arthropoda</taxon>
        <taxon>Hexapoda</taxon>
        <taxon>Insecta</taxon>
        <taxon>Pterygota</taxon>
        <taxon>Neoptera</taxon>
        <taxon>Endopterygota</taxon>
        <taxon>Diptera</taxon>
        <taxon>Brachycera</taxon>
        <taxon>Muscomorpha</taxon>
        <taxon>Hippoboscoidea</taxon>
        <taxon>Glossinidae</taxon>
        <taxon>Glossina</taxon>
    </lineage>
</organism>
<name>A0A1A9ZYQ7_GLOPL</name>
<feature type="compositionally biased region" description="Low complexity" evidence="1">
    <location>
        <begin position="11"/>
        <end position="23"/>
    </location>
</feature>
<reference evidence="3" key="1">
    <citation type="submission" date="2014-03" db="EMBL/GenBank/DDBJ databases">
        <authorList>
            <person name="Aksoy S."/>
            <person name="Warren W."/>
            <person name="Wilson R.K."/>
        </authorList>
    </citation>
    <scope>NUCLEOTIDE SEQUENCE [LARGE SCALE GENOMIC DNA]</scope>
    <source>
        <strain evidence="3">IAEA</strain>
    </source>
</reference>
<feature type="region of interest" description="Disordered" evidence="1">
    <location>
        <begin position="1"/>
        <end position="23"/>
    </location>
</feature>
<dbReference type="GO" id="GO:0003676">
    <property type="term" value="F:nucleic acid binding"/>
    <property type="evidence" value="ECO:0007669"/>
    <property type="project" value="InterPro"/>
</dbReference>
<dbReference type="Gene3D" id="3.30.420.10">
    <property type="entry name" value="Ribonuclease H-like superfamily/Ribonuclease H"/>
    <property type="match status" value="1"/>
</dbReference>
<keyword evidence="3" id="KW-1185">Reference proteome</keyword>
<sequence>MLSGEIRHHNNNYTRNNNGINSSNPMHYNSTFLHRNNYRNQNCNSINTYMEQNQGKCLHPKVKVLNLYKKTTYNVWKHIHIEPTVVYYPRQSRVERLNIAIAEKSKAMITESNLPKNMWSELVLVVVYTINRCLMKAIKTLSKFGVNIK</sequence>
<accession>A0A1A9ZYQ7</accession>
<evidence type="ECO:0000313" key="2">
    <source>
        <dbReference type="EnsemblMetazoa" id="GPAI029119-PA"/>
    </source>
</evidence>
<evidence type="ECO:0008006" key="4">
    <source>
        <dbReference type="Google" id="ProtNLM"/>
    </source>
</evidence>
<evidence type="ECO:0000313" key="3">
    <source>
        <dbReference type="Proteomes" id="UP000092445"/>
    </source>
</evidence>